<gene>
    <name evidence="1" type="ORF">ENS29_09585</name>
</gene>
<name>A0A7C4RQJ3_9BACT</name>
<comment type="caution">
    <text evidence="1">The sequence shown here is derived from an EMBL/GenBank/DDBJ whole genome shotgun (WGS) entry which is preliminary data.</text>
</comment>
<dbReference type="AlphaFoldDB" id="A0A7C4RQJ3"/>
<protein>
    <submittedName>
        <fullName evidence="1">Uncharacterized protein</fullName>
    </submittedName>
</protein>
<sequence>MGLQLIAGPQQALAIREADIQRLTAAGIDGAALAAIVEEKVIETVAFTVDELVALKKQARLSNETIRLLVKERSFLKNREPVVYGKEVQPIRLSTVEDILALKRAGMSDDIIQAVILVSSESTEARERERAWRMLERMGFVLDGRKSKSAP</sequence>
<accession>A0A7C4RQJ3</accession>
<dbReference type="EMBL" id="DSUH01000223">
    <property type="protein sequence ID" value="HGU33093.1"/>
    <property type="molecule type" value="Genomic_DNA"/>
</dbReference>
<evidence type="ECO:0000313" key="1">
    <source>
        <dbReference type="EMBL" id="HGU33093.1"/>
    </source>
</evidence>
<reference evidence="1" key="1">
    <citation type="journal article" date="2020" name="mSystems">
        <title>Genome- and Community-Level Interaction Insights into Carbon Utilization and Element Cycling Functions of Hydrothermarchaeota in Hydrothermal Sediment.</title>
        <authorList>
            <person name="Zhou Z."/>
            <person name="Liu Y."/>
            <person name="Xu W."/>
            <person name="Pan J."/>
            <person name="Luo Z.H."/>
            <person name="Li M."/>
        </authorList>
    </citation>
    <scope>NUCLEOTIDE SEQUENCE [LARGE SCALE GENOMIC DNA]</scope>
    <source>
        <strain evidence="1">SpSt-477</strain>
    </source>
</reference>
<proteinExistence type="predicted"/>
<organism evidence="1">
    <name type="scientific">Desulfatirhabdium butyrativorans</name>
    <dbReference type="NCBI Taxonomy" id="340467"/>
    <lineage>
        <taxon>Bacteria</taxon>
        <taxon>Pseudomonadati</taxon>
        <taxon>Thermodesulfobacteriota</taxon>
        <taxon>Desulfobacteria</taxon>
        <taxon>Desulfobacterales</taxon>
        <taxon>Desulfatirhabdiaceae</taxon>
        <taxon>Desulfatirhabdium</taxon>
    </lineage>
</organism>